<sequence length="220" mass="23619">MTEPSGDSTDKPRRPVVVPAVALVAIAGLGITALLGGLSEAAEEPEALGPGAVLDQGLYDTKIVASRVTVEKAESQFAEDKRFVELIFDVTNKGDETMAVGNPAASPDKAHTWTAFAASLIKITPAFDQEAGPFSFARVKGGESRQLQPGVPNQVVVRYELQPSEQPPEKITFDMSSFVEEEQFLNRIPAWQMDSTEAGDKILPVIKARVTLPVEKGEAQ</sequence>
<evidence type="ECO:0008006" key="4">
    <source>
        <dbReference type="Google" id="ProtNLM"/>
    </source>
</evidence>
<keyword evidence="1" id="KW-1133">Transmembrane helix</keyword>
<proteinExistence type="predicted"/>
<gene>
    <name evidence="2" type="ORF">ACFOY2_39895</name>
</gene>
<protein>
    <recommendedName>
        <fullName evidence="4">DUF4352 domain-containing protein</fullName>
    </recommendedName>
</protein>
<accession>A0ABV8GHM6</accession>
<keyword evidence="1" id="KW-0812">Transmembrane</keyword>
<dbReference type="EMBL" id="JBHSBI010000027">
    <property type="protein sequence ID" value="MFC4013445.1"/>
    <property type="molecule type" value="Genomic_DNA"/>
</dbReference>
<keyword evidence="3" id="KW-1185">Reference proteome</keyword>
<keyword evidence="1" id="KW-0472">Membrane</keyword>
<dbReference type="RefSeq" id="WP_379533305.1">
    <property type="nucleotide sequence ID" value="NZ_JBHSBI010000027.1"/>
</dbReference>
<dbReference type="Proteomes" id="UP001595851">
    <property type="component" value="Unassembled WGS sequence"/>
</dbReference>
<name>A0ABV8GHM6_9ACTN</name>
<organism evidence="2 3">
    <name type="scientific">Nonomuraea purpurea</name>
    <dbReference type="NCBI Taxonomy" id="1849276"/>
    <lineage>
        <taxon>Bacteria</taxon>
        <taxon>Bacillati</taxon>
        <taxon>Actinomycetota</taxon>
        <taxon>Actinomycetes</taxon>
        <taxon>Streptosporangiales</taxon>
        <taxon>Streptosporangiaceae</taxon>
        <taxon>Nonomuraea</taxon>
    </lineage>
</organism>
<comment type="caution">
    <text evidence="2">The sequence shown here is derived from an EMBL/GenBank/DDBJ whole genome shotgun (WGS) entry which is preliminary data.</text>
</comment>
<evidence type="ECO:0000313" key="2">
    <source>
        <dbReference type="EMBL" id="MFC4013445.1"/>
    </source>
</evidence>
<evidence type="ECO:0000256" key="1">
    <source>
        <dbReference type="SAM" id="Phobius"/>
    </source>
</evidence>
<feature type="transmembrane region" description="Helical" evidence="1">
    <location>
        <begin position="16"/>
        <end position="38"/>
    </location>
</feature>
<reference evidence="3" key="1">
    <citation type="journal article" date="2019" name="Int. J. Syst. Evol. Microbiol.">
        <title>The Global Catalogue of Microorganisms (GCM) 10K type strain sequencing project: providing services to taxonomists for standard genome sequencing and annotation.</title>
        <authorList>
            <consortium name="The Broad Institute Genomics Platform"/>
            <consortium name="The Broad Institute Genome Sequencing Center for Infectious Disease"/>
            <person name="Wu L."/>
            <person name="Ma J."/>
        </authorList>
    </citation>
    <scope>NUCLEOTIDE SEQUENCE [LARGE SCALE GENOMIC DNA]</scope>
    <source>
        <strain evidence="3">TBRC 1276</strain>
    </source>
</reference>
<evidence type="ECO:0000313" key="3">
    <source>
        <dbReference type="Proteomes" id="UP001595851"/>
    </source>
</evidence>